<feature type="compositionally biased region" description="Polar residues" evidence="1">
    <location>
        <begin position="57"/>
        <end position="66"/>
    </location>
</feature>
<gene>
    <name evidence="2" type="ORF">GX50_00550</name>
</gene>
<dbReference type="Proteomes" id="UP000226031">
    <property type="component" value="Unassembled WGS sequence"/>
</dbReference>
<protein>
    <submittedName>
        <fullName evidence="2">Uncharacterized protein</fullName>
    </submittedName>
</protein>
<proteinExistence type="predicted"/>
<name>A0A2B7ZU03_9EURO</name>
<sequence>MVQERRLFISSKVDRKCFAGGDLSASVVVDSRPLPGMSSADFHNSRGLGPNLHHPTPRSQVQGQQHHTPCPFALCWRPAPDKFNTKFDSGASLSQYEIIEINSALDKGQFRDHARIPRWSMACAEIADSTKKW</sequence>
<dbReference type="EMBL" id="PDND01000005">
    <property type="protein sequence ID" value="PGH36688.1"/>
    <property type="molecule type" value="Genomic_DNA"/>
</dbReference>
<comment type="caution">
    <text evidence="2">The sequence shown here is derived from an EMBL/GenBank/DDBJ whole genome shotgun (WGS) entry which is preliminary data.</text>
</comment>
<organism evidence="2 3">
    <name type="scientific">[Emmonsia] crescens</name>
    <dbReference type="NCBI Taxonomy" id="73230"/>
    <lineage>
        <taxon>Eukaryota</taxon>
        <taxon>Fungi</taxon>
        <taxon>Dikarya</taxon>
        <taxon>Ascomycota</taxon>
        <taxon>Pezizomycotina</taxon>
        <taxon>Eurotiomycetes</taxon>
        <taxon>Eurotiomycetidae</taxon>
        <taxon>Onygenales</taxon>
        <taxon>Ajellomycetaceae</taxon>
        <taxon>Emergomyces</taxon>
    </lineage>
</organism>
<keyword evidence="3" id="KW-1185">Reference proteome</keyword>
<evidence type="ECO:0000313" key="2">
    <source>
        <dbReference type="EMBL" id="PGH36688.1"/>
    </source>
</evidence>
<reference evidence="2 3" key="1">
    <citation type="submission" date="2017-10" db="EMBL/GenBank/DDBJ databases">
        <title>Comparative genomics in systemic dimorphic fungi from Ajellomycetaceae.</title>
        <authorList>
            <person name="Munoz J.F."/>
            <person name="Mcewen J.G."/>
            <person name="Clay O.K."/>
            <person name="Cuomo C.A."/>
        </authorList>
    </citation>
    <scope>NUCLEOTIDE SEQUENCE [LARGE SCALE GENOMIC DNA]</scope>
    <source>
        <strain evidence="2 3">UAMH4076</strain>
    </source>
</reference>
<evidence type="ECO:0000313" key="3">
    <source>
        <dbReference type="Proteomes" id="UP000226031"/>
    </source>
</evidence>
<feature type="region of interest" description="Disordered" evidence="1">
    <location>
        <begin position="38"/>
        <end position="66"/>
    </location>
</feature>
<evidence type="ECO:0000256" key="1">
    <source>
        <dbReference type="SAM" id="MobiDB-lite"/>
    </source>
</evidence>
<accession>A0A2B7ZU03</accession>
<dbReference type="AlphaFoldDB" id="A0A2B7ZU03"/>